<dbReference type="RefSeq" id="WP_129425391.1">
    <property type="nucleotide sequence ID" value="NZ_SDPW01000001.1"/>
</dbReference>
<name>A0A4Q2K027_9ACTN</name>
<dbReference type="SUPFAM" id="SSF56300">
    <property type="entry name" value="Metallo-dependent phosphatases"/>
    <property type="match status" value="1"/>
</dbReference>
<dbReference type="GO" id="GO:0016787">
    <property type="term" value="F:hydrolase activity"/>
    <property type="evidence" value="ECO:0007669"/>
    <property type="project" value="InterPro"/>
</dbReference>
<evidence type="ECO:0000313" key="3">
    <source>
        <dbReference type="Proteomes" id="UP000293345"/>
    </source>
</evidence>
<evidence type="ECO:0000313" key="2">
    <source>
        <dbReference type="EMBL" id="RXZ54729.1"/>
    </source>
</evidence>
<evidence type="ECO:0000259" key="1">
    <source>
        <dbReference type="Pfam" id="PF00149"/>
    </source>
</evidence>
<comment type="caution">
    <text evidence="2">The sequence shown here is derived from an EMBL/GenBank/DDBJ whole genome shotgun (WGS) entry which is preliminary data.</text>
</comment>
<proteinExistence type="predicted"/>
<accession>A0A4Q2K027</accession>
<keyword evidence="3" id="KW-1185">Reference proteome</keyword>
<gene>
    <name evidence="2" type="ORF">ET524_09725</name>
</gene>
<dbReference type="OrthoDB" id="5380073at2"/>
<protein>
    <recommendedName>
        <fullName evidence="1">Calcineurin-like phosphoesterase domain-containing protein</fullName>
    </recommendedName>
</protein>
<dbReference type="InterPro" id="IPR004843">
    <property type="entry name" value="Calcineurin-like_PHP"/>
</dbReference>
<dbReference type="EMBL" id="SDPW01000001">
    <property type="protein sequence ID" value="RXZ54729.1"/>
    <property type="molecule type" value="Genomic_DNA"/>
</dbReference>
<dbReference type="Pfam" id="PF00149">
    <property type="entry name" value="Metallophos"/>
    <property type="match status" value="1"/>
</dbReference>
<feature type="domain" description="Calcineurin-like phosphoesterase" evidence="1">
    <location>
        <begin position="2"/>
        <end position="133"/>
    </location>
</feature>
<organism evidence="2 3">
    <name type="scientific">Senegalimassilia faecalis</name>
    <dbReference type="NCBI Taxonomy" id="2509433"/>
    <lineage>
        <taxon>Bacteria</taxon>
        <taxon>Bacillati</taxon>
        <taxon>Actinomycetota</taxon>
        <taxon>Coriobacteriia</taxon>
        <taxon>Coriobacteriales</taxon>
        <taxon>Coriobacteriaceae</taxon>
        <taxon>Senegalimassilia</taxon>
    </lineage>
</organism>
<dbReference type="Gene3D" id="3.60.21.10">
    <property type="match status" value="1"/>
</dbReference>
<dbReference type="Proteomes" id="UP000293345">
    <property type="component" value="Unassembled WGS sequence"/>
</dbReference>
<sequence length="196" mass="21913">MIWFTSDTHLGHANAIGFTNRPFDNIEAMNRTLIANINACVQARDELYILGDFSFRIPAEDAARLRGKIRCRNVHLVPGNHDKDWSQPDVAGTFVVEPPIKVLKAEGRKFVLSHYPIMDWQSMRHGSIHLHGHIHTVGGAYNQANRARGLLRYDVGVDANGMMPVSMAQALQWFEGVDPCGRPEWEDLVGGEEQAG</sequence>
<dbReference type="InterPro" id="IPR029052">
    <property type="entry name" value="Metallo-depent_PP-like"/>
</dbReference>
<reference evidence="2 3" key="1">
    <citation type="submission" date="2019-01" db="EMBL/GenBank/DDBJ databases">
        <title>Senegalimassilia sp. nov. KGMB04484 isolated human feces.</title>
        <authorList>
            <person name="Han K.-I."/>
            <person name="Kim J.-S."/>
            <person name="Lee K.C."/>
            <person name="Suh M.K."/>
            <person name="Eom M.K."/>
            <person name="Lee J.H."/>
            <person name="Park S.-H."/>
            <person name="Kang S.W."/>
            <person name="Park J.-E."/>
            <person name="Oh B.S."/>
            <person name="Yu S.Y."/>
            <person name="Choi S.-H."/>
            <person name="Lee D.H."/>
            <person name="Yoon H."/>
            <person name="Kim B.-Y."/>
            <person name="Lee J.H."/>
            <person name="Lee J.-S."/>
        </authorList>
    </citation>
    <scope>NUCLEOTIDE SEQUENCE [LARGE SCALE GENOMIC DNA]</scope>
    <source>
        <strain evidence="2 3">KGMB04484</strain>
    </source>
</reference>
<dbReference type="AlphaFoldDB" id="A0A4Q2K027"/>